<feature type="non-terminal residue" evidence="2">
    <location>
        <position position="1"/>
    </location>
</feature>
<name>A0A067D5G6_SAPPC</name>
<dbReference type="GeneID" id="24140436"/>
<reference evidence="2 3" key="1">
    <citation type="journal article" date="2013" name="PLoS Genet.">
        <title>Distinctive expansion of potential virulence genes in the genome of the oomycete fish pathogen Saprolegnia parasitica.</title>
        <authorList>
            <person name="Jiang R.H."/>
            <person name="de Bruijn I."/>
            <person name="Haas B.J."/>
            <person name="Belmonte R."/>
            <person name="Lobach L."/>
            <person name="Christie J."/>
            <person name="van den Ackerveken G."/>
            <person name="Bottin A."/>
            <person name="Bulone V."/>
            <person name="Diaz-Moreno S.M."/>
            <person name="Dumas B."/>
            <person name="Fan L."/>
            <person name="Gaulin E."/>
            <person name="Govers F."/>
            <person name="Grenville-Briggs L.J."/>
            <person name="Horner N.R."/>
            <person name="Levin J.Z."/>
            <person name="Mammella M."/>
            <person name="Meijer H.J."/>
            <person name="Morris P."/>
            <person name="Nusbaum C."/>
            <person name="Oome S."/>
            <person name="Phillips A.J."/>
            <person name="van Rooyen D."/>
            <person name="Rzeszutek E."/>
            <person name="Saraiva M."/>
            <person name="Secombes C.J."/>
            <person name="Seidl M.F."/>
            <person name="Snel B."/>
            <person name="Stassen J.H."/>
            <person name="Sykes S."/>
            <person name="Tripathy S."/>
            <person name="van den Berg H."/>
            <person name="Vega-Arreguin J.C."/>
            <person name="Wawra S."/>
            <person name="Young S.K."/>
            <person name="Zeng Q."/>
            <person name="Dieguez-Uribeondo J."/>
            <person name="Russ C."/>
            <person name="Tyler B.M."/>
            <person name="van West P."/>
        </authorList>
    </citation>
    <scope>NUCLEOTIDE SEQUENCE [LARGE SCALE GENOMIC DNA]</scope>
    <source>
        <strain evidence="2 3">CBS 223.65</strain>
    </source>
</reference>
<dbReference type="Proteomes" id="UP000030745">
    <property type="component" value="Unassembled WGS sequence"/>
</dbReference>
<dbReference type="VEuPathDB" id="FungiDB:SPRG_18969"/>
<evidence type="ECO:0000256" key="1">
    <source>
        <dbReference type="SAM" id="MobiDB-lite"/>
    </source>
</evidence>
<dbReference type="EMBL" id="KK583191">
    <property type="protein sequence ID" value="KDO33966.1"/>
    <property type="molecule type" value="Genomic_DNA"/>
</dbReference>
<proteinExistence type="predicted"/>
<accession>A0A067D5G6</accession>
<evidence type="ECO:0000313" key="2">
    <source>
        <dbReference type="EMBL" id="KDO33966.1"/>
    </source>
</evidence>
<keyword evidence="3" id="KW-1185">Reference proteome</keyword>
<dbReference type="RefSeq" id="XP_012195187.1">
    <property type="nucleotide sequence ID" value="XM_012339797.1"/>
</dbReference>
<dbReference type="KEGG" id="spar:SPRG_18969"/>
<evidence type="ECO:0000313" key="3">
    <source>
        <dbReference type="Proteomes" id="UP000030745"/>
    </source>
</evidence>
<organism evidence="2 3">
    <name type="scientific">Saprolegnia parasitica (strain CBS 223.65)</name>
    <dbReference type="NCBI Taxonomy" id="695850"/>
    <lineage>
        <taxon>Eukaryota</taxon>
        <taxon>Sar</taxon>
        <taxon>Stramenopiles</taxon>
        <taxon>Oomycota</taxon>
        <taxon>Saprolegniomycetes</taxon>
        <taxon>Saprolegniales</taxon>
        <taxon>Saprolegniaceae</taxon>
        <taxon>Saprolegnia</taxon>
    </lineage>
</organism>
<sequence>KRFRNGTHFGAVGRQPMRSRPTGARRVLMSTVACRSELPLKPANRRLLAPRSPPAAPLPARILSFSSSN</sequence>
<protein>
    <submittedName>
        <fullName evidence="2">Uncharacterized protein</fullName>
    </submittedName>
</protein>
<gene>
    <name evidence="2" type="ORF">SPRG_18969</name>
</gene>
<feature type="region of interest" description="Disordered" evidence="1">
    <location>
        <begin position="1"/>
        <end position="20"/>
    </location>
</feature>
<feature type="region of interest" description="Disordered" evidence="1">
    <location>
        <begin position="48"/>
        <end position="69"/>
    </location>
</feature>
<dbReference type="AlphaFoldDB" id="A0A067D5G6"/>